<dbReference type="OrthoDB" id="4709966at2"/>
<dbReference type="RefSeq" id="WP_090593879.1">
    <property type="nucleotide sequence ID" value="NZ_LT629688.1"/>
</dbReference>
<feature type="DNA-binding region" description="H-T-H motif" evidence="4">
    <location>
        <begin position="34"/>
        <end position="53"/>
    </location>
</feature>
<dbReference type="GO" id="GO:0003700">
    <property type="term" value="F:DNA-binding transcription factor activity"/>
    <property type="evidence" value="ECO:0007669"/>
    <property type="project" value="TreeGrafter"/>
</dbReference>
<dbReference type="PROSITE" id="PS50977">
    <property type="entry name" value="HTH_TETR_2"/>
    <property type="match status" value="1"/>
</dbReference>
<protein>
    <submittedName>
        <fullName evidence="6">DNA-binding transcriptional regulator, AcrR family</fullName>
    </submittedName>
</protein>
<dbReference type="InterPro" id="IPR036271">
    <property type="entry name" value="Tet_transcr_reg_TetR-rel_C_sf"/>
</dbReference>
<dbReference type="Pfam" id="PF00440">
    <property type="entry name" value="TetR_N"/>
    <property type="match status" value="1"/>
</dbReference>
<evidence type="ECO:0000313" key="7">
    <source>
        <dbReference type="Proteomes" id="UP000198546"/>
    </source>
</evidence>
<evidence type="ECO:0000256" key="4">
    <source>
        <dbReference type="PROSITE-ProRule" id="PRU00335"/>
    </source>
</evidence>
<organism evidence="6 7">
    <name type="scientific">Auraticoccus monumenti</name>
    <dbReference type="NCBI Taxonomy" id="675864"/>
    <lineage>
        <taxon>Bacteria</taxon>
        <taxon>Bacillati</taxon>
        <taxon>Actinomycetota</taxon>
        <taxon>Actinomycetes</taxon>
        <taxon>Propionibacteriales</taxon>
        <taxon>Propionibacteriaceae</taxon>
        <taxon>Auraticoccus</taxon>
    </lineage>
</organism>
<dbReference type="PANTHER" id="PTHR30055">
    <property type="entry name" value="HTH-TYPE TRANSCRIPTIONAL REGULATOR RUTR"/>
    <property type="match status" value="1"/>
</dbReference>
<reference evidence="6 7" key="1">
    <citation type="submission" date="2016-10" db="EMBL/GenBank/DDBJ databases">
        <authorList>
            <person name="de Groot N.N."/>
        </authorList>
    </citation>
    <scope>NUCLEOTIDE SEQUENCE [LARGE SCALE GENOMIC DNA]</scope>
    <source>
        <strain evidence="6 7">MON 2.2</strain>
    </source>
</reference>
<keyword evidence="1" id="KW-0805">Transcription regulation</keyword>
<dbReference type="PANTHER" id="PTHR30055:SF234">
    <property type="entry name" value="HTH-TYPE TRANSCRIPTIONAL REGULATOR BETI"/>
    <property type="match status" value="1"/>
</dbReference>
<dbReference type="Proteomes" id="UP000198546">
    <property type="component" value="Chromosome i"/>
</dbReference>
<evidence type="ECO:0000259" key="5">
    <source>
        <dbReference type="PROSITE" id="PS50977"/>
    </source>
</evidence>
<gene>
    <name evidence="6" type="ORF">SAMN04489747_2408</name>
</gene>
<evidence type="ECO:0000256" key="2">
    <source>
        <dbReference type="ARBA" id="ARBA00023125"/>
    </source>
</evidence>
<feature type="domain" description="HTH tetR-type" evidence="5">
    <location>
        <begin position="11"/>
        <end position="71"/>
    </location>
</feature>
<keyword evidence="3" id="KW-0804">Transcription</keyword>
<evidence type="ECO:0000256" key="1">
    <source>
        <dbReference type="ARBA" id="ARBA00023015"/>
    </source>
</evidence>
<dbReference type="SUPFAM" id="SSF46689">
    <property type="entry name" value="Homeodomain-like"/>
    <property type="match status" value="1"/>
</dbReference>
<sequence>MTPPRPPTDVDALRDTLLEHARAVVARDGVDGLTMRALAREAGTAVGLSYKAFSSREELLRELTWRSVRELASQVETWAARPGGRLVDRLMEFSDLQVASDAPALVSHLTRERGGAGLLQQAVEAGVTRSWASVMTEFLAGRQREGLLREDVDVEAFAFILTAALHYVLVTDEPFSAPDRATLARHVAGVAAQIDVNR</sequence>
<keyword evidence="7" id="KW-1185">Reference proteome</keyword>
<dbReference type="InterPro" id="IPR050109">
    <property type="entry name" value="HTH-type_TetR-like_transc_reg"/>
</dbReference>
<name>A0A1G6ZXF8_9ACTN</name>
<dbReference type="Gene3D" id="1.10.357.10">
    <property type="entry name" value="Tetracycline Repressor, domain 2"/>
    <property type="match status" value="1"/>
</dbReference>
<dbReference type="STRING" id="675864.SAMN04489747_2408"/>
<evidence type="ECO:0000313" key="6">
    <source>
        <dbReference type="EMBL" id="SDE06316.1"/>
    </source>
</evidence>
<dbReference type="GO" id="GO:0000976">
    <property type="term" value="F:transcription cis-regulatory region binding"/>
    <property type="evidence" value="ECO:0007669"/>
    <property type="project" value="TreeGrafter"/>
</dbReference>
<dbReference type="SUPFAM" id="SSF48498">
    <property type="entry name" value="Tetracyclin repressor-like, C-terminal domain"/>
    <property type="match status" value="1"/>
</dbReference>
<dbReference type="EMBL" id="LT629688">
    <property type="protein sequence ID" value="SDE06316.1"/>
    <property type="molecule type" value="Genomic_DNA"/>
</dbReference>
<evidence type="ECO:0000256" key="3">
    <source>
        <dbReference type="ARBA" id="ARBA00023163"/>
    </source>
</evidence>
<dbReference type="InterPro" id="IPR001647">
    <property type="entry name" value="HTH_TetR"/>
</dbReference>
<dbReference type="InterPro" id="IPR009057">
    <property type="entry name" value="Homeodomain-like_sf"/>
</dbReference>
<keyword evidence="2 4" id="KW-0238">DNA-binding</keyword>
<proteinExistence type="predicted"/>
<dbReference type="AlphaFoldDB" id="A0A1G6ZXF8"/>
<accession>A0A1G6ZXF8</accession>